<keyword evidence="4" id="KW-0808">Transferase</keyword>
<dbReference type="EMBL" id="JAGIOD010000002">
    <property type="protein sequence ID" value="MBP2383091.1"/>
    <property type="molecule type" value="Genomic_DNA"/>
</dbReference>
<evidence type="ECO:0000259" key="11">
    <source>
        <dbReference type="Pfam" id="PF07730"/>
    </source>
</evidence>
<keyword evidence="5" id="KW-0547">Nucleotide-binding</keyword>
<evidence type="ECO:0000256" key="2">
    <source>
        <dbReference type="ARBA" id="ARBA00012438"/>
    </source>
</evidence>
<gene>
    <name evidence="12" type="ORF">JOF43_003080</name>
</gene>
<keyword evidence="13" id="KW-1185">Reference proteome</keyword>
<evidence type="ECO:0000313" key="13">
    <source>
        <dbReference type="Proteomes" id="UP001519290"/>
    </source>
</evidence>
<comment type="catalytic activity">
    <reaction evidence="1">
        <text>ATP + protein L-histidine = ADP + protein N-phospho-L-histidine.</text>
        <dbReference type="EC" id="2.7.13.3"/>
    </reaction>
</comment>
<feature type="transmembrane region" description="Helical" evidence="9">
    <location>
        <begin position="68"/>
        <end position="86"/>
    </location>
</feature>
<keyword evidence="9" id="KW-0812">Transmembrane</keyword>
<dbReference type="InterPro" id="IPR011712">
    <property type="entry name" value="Sig_transdc_His_kin_sub3_dim/P"/>
</dbReference>
<evidence type="ECO:0000256" key="3">
    <source>
        <dbReference type="ARBA" id="ARBA00022553"/>
    </source>
</evidence>
<dbReference type="InterPro" id="IPR050482">
    <property type="entry name" value="Sensor_HK_TwoCompSys"/>
</dbReference>
<comment type="caution">
    <text evidence="12">The sequence shown here is derived from an EMBL/GenBank/DDBJ whole genome shotgun (WGS) entry which is preliminary data.</text>
</comment>
<feature type="transmembrane region" description="Helical" evidence="9">
    <location>
        <begin position="121"/>
        <end position="142"/>
    </location>
</feature>
<evidence type="ECO:0000256" key="9">
    <source>
        <dbReference type="SAM" id="Phobius"/>
    </source>
</evidence>
<evidence type="ECO:0000256" key="5">
    <source>
        <dbReference type="ARBA" id="ARBA00022741"/>
    </source>
</evidence>
<feature type="transmembrane region" description="Helical" evidence="9">
    <location>
        <begin position="16"/>
        <end position="39"/>
    </location>
</feature>
<evidence type="ECO:0000256" key="7">
    <source>
        <dbReference type="ARBA" id="ARBA00022840"/>
    </source>
</evidence>
<dbReference type="InterPro" id="IPR036890">
    <property type="entry name" value="HATPase_C_sf"/>
</dbReference>
<feature type="transmembrane region" description="Helical" evidence="9">
    <location>
        <begin position="45"/>
        <end position="61"/>
    </location>
</feature>
<dbReference type="CDD" id="cd16917">
    <property type="entry name" value="HATPase_UhpB-NarQ-NarX-like"/>
    <property type="match status" value="1"/>
</dbReference>
<dbReference type="SUPFAM" id="SSF55874">
    <property type="entry name" value="ATPase domain of HSP90 chaperone/DNA topoisomerase II/histidine kinase"/>
    <property type="match status" value="1"/>
</dbReference>
<dbReference type="PANTHER" id="PTHR24421:SF10">
    <property type="entry name" value="NITRATE_NITRITE SENSOR PROTEIN NARQ"/>
    <property type="match status" value="1"/>
</dbReference>
<evidence type="ECO:0000256" key="1">
    <source>
        <dbReference type="ARBA" id="ARBA00000085"/>
    </source>
</evidence>
<evidence type="ECO:0000259" key="10">
    <source>
        <dbReference type="Pfam" id="PF02518"/>
    </source>
</evidence>
<keyword evidence="9" id="KW-0472">Membrane</keyword>
<keyword evidence="7" id="KW-0067">ATP-binding</keyword>
<dbReference type="InterPro" id="IPR003594">
    <property type="entry name" value="HATPase_dom"/>
</dbReference>
<protein>
    <recommendedName>
        <fullName evidence="2">histidine kinase</fullName>
        <ecNumber evidence="2">2.7.13.3</ecNumber>
    </recommendedName>
</protein>
<accession>A0ABS4X3S2</accession>
<dbReference type="Gene3D" id="3.30.565.10">
    <property type="entry name" value="Histidine kinase-like ATPase, C-terminal domain"/>
    <property type="match status" value="1"/>
</dbReference>
<evidence type="ECO:0000313" key="12">
    <source>
        <dbReference type="EMBL" id="MBP2383091.1"/>
    </source>
</evidence>
<keyword evidence="9" id="KW-1133">Transmembrane helix</keyword>
<feature type="domain" description="Signal transduction histidine kinase subgroup 3 dimerisation and phosphoacceptor" evidence="11">
    <location>
        <begin position="197"/>
        <end position="263"/>
    </location>
</feature>
<sequence>MDRTSTPPRRPPYRRTWVLIVLMSVAVALFTVLVAIHAAGYGTPVPFAIPLGAALCAAPLLSLTRPHLAIAVFCVAAVVLPLLGAADRDMSWPWPWSVPAMIAFLVLVLVATSLHGWRTGLVAWSVISAGSLVTASLAPAAVGRGATGVDLLVTVSLAATALLVGVLIAGRLQVGEELDRERENTAAEQARRLLVEERTRIARELHDIIAHSTSLIQVQASTARYRIPALPGEATEEFDDIAEIARGSLTEMRRLLGVLRTEDHAPELTPQQGIDDIPELVEGTRRAGAEVGLSMPVTSRSLPLGVQVTAFRITQEALSNAVRHAPAAAIEVLLDAPQDSLTIRVHNEAADGATAPATTGGGHGLPGMRERAGLLGGSLEAGPDPDGGWTVTAVLPITGTPEETP</sequence>
<feature type="transmembrane region" description="Helical" evidence="9">
    <location>
        <begin position="148"/>
        <end position="170"/>
    </location>
</feature>
<dbReference type="GO" id="GO:0016301">
    <property type="term" value="F:kinase activity"/>
    <property type="evidence" value="ECO:0007669"/>
    <property type="project" value="UniProtKB-KW"/>
</dbReference>
<name>A0ABS4X3S2_9MICO</name>
<feature type="transmembrane region" description="Helical" evidence="9">
    <location>
        <begin position="92"/>
        <end position="114"/>
    </location>
</feature>
<proteinExistence type="predicted"/>
<dbReference type="Pfam" id="PF02518">
    <property type="entry name" value="HATPase_c"/>
    <property type="match status" value="1"/>
</dbReference>
<dbReference type="Pfam" id="PF07730">
    <property type="entry name" value="HisKA_3"/>
    <property type="match status" value="1"/>
</dbReference>
<evidence type="ECO:0000256" key="4">
    <source>
        <dbReference type="ARBA" id="ARBA00022679"/>
    </source>
</evidence>
<evidence type="ECO:0000256" key="6">
    <source>
        <dbReference type="ARBA" id="ARBA00022777"/>
    </source>
</evidence>
<keyword evidence="3" id="KW-0597">Phosphoprotein</keyword>
<dbReference type="Gene3D" id="1.20.5.1930">
    <property type="match status" value="1"/>
</dbReference>
<dbReference type="EC" id="2.7.13.3" evidence="2"/>
<feature type="domain" description="Histidine kinase/HSP90-like ATPase" evidence="10">
    <location>
        <begin position="307"/>
        <end position="397"/>
    </location>
</feature>
<dbReference type="Proteomes" id="UP001519290">
    <property type="component" value="Unassembled WGS sequence"/>
</dbReference>
<reference evidence="12 13" key="1">
    <citation type="submission" date="2021-03" db="EMBL/GenBank/DDBJ databases">
        <title>Sequencing the genomes of 1000 actinobacteria strains.</title>
        <authorList>
            <person name="Klenk H.-P."/>
        </authorList>
    </citation>
    <scope>NUCLEOTIDE SEQUENCE [LARGE SCALE GENOMIC DNA]</scope>
    <source>
        <strain evidence="12 13">DSM 14566</strain>
    </source>
</reference>
<evidence type="ECO:0000256" key="8">
    <source>
        <dbReference type="ARBA" id="ARBA00023012"/>
    </source>
</evidence>
<keyword evidence="6 12" id="KW-0418">Kinase</keyword>
<keyword evidence="8" id="KW-0902">Two-component regulatory system</keyword>
<dbReference type="RefSeq" id="WP_209903679.1">
    <property type="nucleotide sequence ID" value="NZ_BAAAJW010000005.1"/>
</dbReference>
<dbReference type="PANTHER" id="PTHR24421">
    <property type="entry name" value="NITRATE/NITRITE SENSOR PROTEIN NARX-RELATED"/>
    <property type="match status" value="1"/>
</dbReference>
<organism evidence="12 13">
    <name type="scientific">Brachybacterium sacelli</name>
    <dbReference type="NCBI Taxonomy" id="173364"/>
    <lineage>
        <taxon>Bacteria</taxon>
        <taxon>Bacillati</taxon>
        <taxon>Actinomycetota</taxon>
        <taxon>Actinomycetes</taxon>
        <taxon>Micrococcales</taxon>
        <taxon>Dermabacteraceae</taxon>
        <taxon>Brachybacterium</taxon>
    </lineage>
</organism>